<dbReference type="InterPro" id="IPR004482">
    <property type="entry name" value="Mg_chelat-rel"/>
</dbReference>
<reference evidence="3 4" key="1">
    <citation type="submission" date="2020-08" db="EMBL/GenBank/DDBJ databases">
        <authorList>
            <person name="Liu C."/>
            <person name="Sun Q."/>
        </authorList>
    </citation>
    <scope>NUCLEOTIDE SEQUENCE [LARGE SCALE GENOMIC DNA]</scope>
    <source>
        <strain evidence="3 4">NSJ-4</strain>
    </source>
</reference>
<dbReference type="Gene3D" id="3.40.50.300">
    <property type="entry name" value="P-loop containing nucleotide triphosphate hydrolases"/>
    <property type="match status" value="1"/>
</dbReference>
<proteinExistence type="inferred from homology"/>
<dbReference type="InterPro" id="IPR003593">
    <property type="entry name" value="AAA+_ATPase"/>
</dbReference>
<accession>A0A7G9FJ79</accession>
<dbReference type="NCBIfam" id="TIGR00368">
    <property type="entry name" value="YifB family Mg chelatase-like AAA ATPase"/>
    <property type="match status" value="1"/>
</dbReference>
<dbReference type="InterPro" id="IPR025158">
    <property type="entry name" value="Mg_chelat-rel_C"/>
</dbReference>
<dbReference type="InterPro" id="IPR045006">
    <property type="entry name" value="CHLI-like"/>
</dbReference>
<dbReference type="PANTHER" id="PTHR32039:SF7">
    <property type="entry name" value="COMPETENCE PROTEIN COMM"/>
    <property type="match status" value="1"/>
</dbReference>
<protein>
    <submittedName>
        <fullName evidence="3">YifB family Mg chelatase-like AAA ATPase</fullName>
    </submittedName>
</protein>
<evidence type="ECO:0000313" key="4">
    <source>
        <dbReference type="Proteomes" id="UP000515819"/>
    </source>
</evidence>
<evidence type="ECO:0000313" key="3">
    <source>
        <dbReference type="EMBL" id="QNL98610.1"/>
    </source>
</evidence>
<dbReference type="SUPFAM" id="SSF54211">
    <property type="entry name" value="Ribosomal protein S5 domain 2-like"/>
    <property type="match status" value="1"/>
</dbReference>
<dbReference type="RefSeq" id="WP_118373344.1">
    <property type="nucleotide sequence ID" value="NZ_CP060632.1"/>
</dbReference>
<dbReference type="Proteomes" id="UP000515819">
    <property type="component" value="Chromosome"/>
</dbReference>
<dbReference type="InterPro" id="IPR027417">
    <property type="entry name" value="P-loop_NTPase"/>
</dbReference>
<dbReference type="Pfam" id="PF01078">
    <property type="entry name" value="Mg_chelatase"/>
    <property type="match status" value="1"/>
</dbReference>
<dbReference type="InterPro" id="IPR000523">
    <property type="entry name" value="Mg_chelatse_chII-like_cat_dom"/>
</dbReference>
<dbReference type="SMART" id="SM00382">
    <property type="entry name" value="AAA"/>
    <property type="match status" value="1"/>
</dbReference>
<dbReference type="PANTHER" id="PTHR32039">
    <property type="entry name" value="MAGNESIUM-CHELATASE SUBUNIT CHLI"/>
    <property type="match status" value="1"/>
</dbReference>
<dbReference type="AlphaFoldDB" id="A0A7G9FJ79"/>
<comment type="similarity">
    <text evidence="1">Belongs to the Mg-chelatase subunits D/I family. ComM subfamily.</text>
</comment>
<dbReference type="KEGG" id="wcp:H9Q76_07525"/>
<dbReference type="SUPFAM" id="SSF52540">
    <property type="entry name" value="P-loop containing nucleoside triphosphate hydrolases"/>
    <property type="match status" value="1"/>
</dbReference>
<dbReference type="InterPro" id="IPR014721">
    <property type="entry name" value="Ribsml_uS5_D2-typ_fold_subgr"/>
</dbReference>
<name>A0A7G9FJ79_9FIRM</name>
<dbReference type="Pfam" id="PF13335">
    <property type="entry name" value="Mg_chelatase_C"/>
    <property type="match status" value="1"/>
</dbReference>
<evidence type="ECO:0000256" key="1">
    <source>
        <dbReference type="ARBA" id="ARBA00006354"/>
    </source>
</evidence>
<gene>
    <name evidence="3" type="ORF">H9Q76_07525</name>
</gene>
<dbReference type="GO" id="GO:0005524">
    <property type="term" value="F:ATP binding"/>
    <property type="evidence" value="ECO:0007669"/>
    <property type="project" value="InterPro"/>
</dbReference>
<sequence length="514" mass="56852">MFSKVKSCAVHGVDGRMIDVEADVNDGLPVFTMVGYLSSSVRESSERVRTALKNSGFHLPPKRITINLSPADMRKDGSGYDLAIATAVLLSLGVTAELPMEQTLVLGELSLDGSIKAIPGVLPMVICAREEGMTSCIVPKENVQEAALVQGISVIGVSSLKETMEYIQGIKEYENTNVEQPAVDTSEYLYDIDFSDVVGQESIKRGMEIAAAGFHNVLLTGAAGAGKSMLAKRLPTILPQMSFEESLEVTKIYSVGGMLPPEGGLIHRRPFRAPHHTISEYALIGGGRVPTPGEVSFAHYGVLFLDELPEFSKPVLEVLRQPLEDRRIRISRVQASYEFPADFMFVAAMNPCPCGNYPDYRRCSCTEQQIRRYQSKVSGPLLDRIDIRMEVKGVKQEVLFSKQKTESSKTIRARVEQARQMQKERFAGTGLLFNSQLDGKNLEEYITLSEEGKRLVLQLFEEQELSVRGVHRVLKLARTIADLAGSEEIEHAHLQEAAFYRNQDVFAKGVLYGN</sequence>
<dbReference type="EMBL" id="CP060632">
    <property type="protein sequence ID" value="QNL98610.1"/>
    <property type="molecule type" value="Genomic_DNA"/>
</dbReference>
<evidence type="ECO:0000259" key="2">
    <source>
        <dbReference type="SMART" id="SM00382"/>
    </source>
</evidence>
<keyword evidence="4" id="KW-1185">Reference proteome</keyword>
<dbReference type="InterPro" id="IPR020568">
    <property type="entry name" value="Ribosomal_Su5_D2-typ_SF"/>
</dbReference>
<dbReference type="Pfam" id="PF13541">
    <property type="entry name" value="ChlI"/>
    <property type="match status" value="1"/>
</dbReference>
<feature type="domain" description="AAA+ ATPase" evidence="2">
    <location>
        <begin position="213"/>
        <end position="395"/>
    </location>
</feature>
<organism evidence="3 4">
    <name type="scientific">Wujia chipingensis</name>
    <dbReference type="NCBI Taxonomy" id="2763670"/>
    <lineage>
        <taxon>Bacteria</taxon>
        <taxon>Bacillati</taxon>
        <taxon>Bacillota</taxon>
        <taxon>Clostridia</taxon>
        <taxon>Lachnospirales</taxon>
        <taxon>Lachnospiraceae</taxon>
        <taxon>Wujia</taxon>
    </lineage>
</organism>
<dbReference type="Gene3D" id="3.30.230.10">
    <property type="match status" value="1"/>
</dbReference>